<dbReference type="InterPro" id="IPR036396">
    <property type="entry name" value="Cyt_P450_sf"/>
</dbReference>
<dbReference type="InterPro" id="IPR001128">
    <property type="entry name" value="Cyt_P450"/>
</dbReference>
<dbReference type="InterPro" id="IPR017972">
    <property type="entry name" value="Cyt_P450_CS"/>
</dbReference>
<keyword evidence="6" id="KW-1185">Reference proteome</keyword>
<evidence type="ECO:0000256" key="1">
    <source>
        <dbReference type="ARBA" id="ARBA00001971"/>
    </source>
</evidence>
<dbReference type="GO" id="GO:0016705">
    <property type="term" value="F:oxidoreductase activity, acting on paired donors, with incorporation or reduction of molecular oxygen"/>
    <property type="evidence" value="ECO:0007669"/>
    <property type="project" value="InterPro"/>
</dbReference>
<name>A0A0K1Q0X0_9BACT</name>
<keyword evidence="4" id="KW-0503">Monooxygenase</keyword>
<dbReference type="PANTHER" id="PTHR24305:SF166">
    <property type="entry name" value="CYTOCHROME P450 12A4, MITOCHONDRIAL-RELATED"/>
    <property type="match status" value="1"/>
</dbReference>
<gene>
    <name evidence="5" type="ORF">AKJ09_06094</name>
</gene>
<dbReference type="KEGG" id="llu:AKJ09_06094"/>
<dbReference type="EMBL" id="CP012333">
    <property type="protein sequence ID" value="AKU99430.1"/>
    <property type="molecule type" value="Genomic_DNA"/>
</dbReference>
<dbReference type="PANTHER" id="PTHR24305">
    <property type="entry name" value="CYTOCHROME P450"/>
    <property type="match status" value="1"/>
</dbReference>
<reference evidence="5 6" key="1">
    <citation type="submission" date="2015-08" db="EMBL/GenBank/DDBJ databases">
        <authorList>
            <person name="Babu N.S."/>
            <person name="Beckwith C.J."/>
            <person name="Beseler K.G."/>
            <person name="Brison A."/>
            <person name="Carone J.V."/>
            <person name="Caskin T.P."/>
            <person name="Diamond M."/>
            <person name="Durham M.E."/>
            <person name="Foxe J.M."/>
            <person name="Go M."/>
            <person name="Henderson B.A."/>
            <person name="Jones I.B."/>
            <person name="McGettigan J.A."/>
            <person name="Micheletti S.J."/>
            <person name="Nasrallah M.E."/>
            <person name="Ortiz D."/>
            <person name="Piller C.R."/>
            <person name="Privatt S.R."/>
            <person name="Schneider S.L."/>
            <person name="Sharp S."/>
            <person name="Smith T.C."/>
            <person name="Stanton J.D."/>
            <person name="Ullery H.E."/>
            <person name="Wilson R.J."/>
            <person name="Serrano M.G."/>
            <person name="Buck G."/>
            <person name="Lee V."/>
            <person name="Wang Y."/>
            <person name="Carvalho R."/>
            <person name="Voegtly L."/>
            <person name="Shi R."/>
            <person name="Duckworth R."/>
            <person name="Johnson A."/>
            <person name="Loviza R."/>
            <person name="Walstead R."/>
            <person name="Shah Z."/>
            <person name="Kiflezghi M."/>
            <person name="Wade K."/>
            <person name="Ball S.L."/>
            <person name="Bradley K.W."/>
            <person name="Asai D.J."/>
            <person name="Bowman C.A."/>
            <person name="Russell D.A."/>
            <person name="Pope W.H."/>
            <person name="Jacobs-Sera D."/>
            <person name="Hendrix R.W."/>
            <person name="Hatfull G.F."/>
        </authorList>
    </citation>
    <scope>NUCLEOTIDE SEQUENCE [LARGE SCALE GENOMIC DNA]</scope>
    <source>
        <strain evidence="5 6">DSM 27648</strain>
    </source>
</reference>
<organism evidence="5 6">
    <name type="scientific">Labilithrix luteola</name>
    <dbReference type="NCBI Taxonomy" id="1391654"/>
    <lineage>
        <taxon>Bacteria</taxon>
        <taxon>Pseudomonadati</taxon>
        <taxon>Myxococcota</taxon>
        <taxon>Polyangia</taxon>
        <taxon>Polyangiales</taxon>
        <taxon>Labilitrichaceae</taxon>
        <taxon>Labilithrix</taxon>
    </lineage>
</organism>
<dbReference type="CDD" id="cd11053">
    <property type="entry name" value="CYP110-like"/>
    <property type="match status" value="1"/>
</dbReference>
<comment type="similarity">
    <text evidence="2 4">Belongs to the cytochrome P450 family.</text>
</comment>
<dbReference type="PRINTS" id="PR00463">
    <property type="entry name" value="EP450I"/>
</dbReference>
<protein>
    <submittedName>
        <fullName evidence="5">Cytochrome P450 hydroxylase</fullName>
    </submittedName>
</protein>
<evidence type="ECO:0000313" key="6">
    <source>
        <dbReference type="Proteomes" id="UP000064967"/>
    </source>
</evidence>
<dbReference type="STRING" id="1391654.AKJ09_06094"/>
<comment type="cofactor">
    <cofactor evidence="1 3">
        <name>heme</name>
        <dbReference type="ChEBI" id="CHEBI:30413"/>
    </cofactor>
</comment>
<dbReference type="PRINTS" id="PR00385">
    <property type="entry name" value="P450"/>
</dbReference>
<keyword evidence="3 4" id="KW-0408">Iron</keyword>
<feature type="binding site" description="axial binding residue" evidence="3">
    <location>
        <position position="411"/>
    </location>
    <ligand>
        <name>heme</name>
        <dbReference type="ChEBI" id="CHEBI:30413"/>
    </ligand>
    <ligandPart>
        <name>Fe</name>
        <dbReference type="ChEBI" id="CHEBI:18248"/>
    </ligandPart>
</feature>
<dbReference type="AlphaFoldDB" id="A0A0K1Q0X0"/>
<keyword evidence="4" id="KW-0560">Oxidoreductase</keyword>
<evidence type="ECO:0000256" key="2">
    <source>
        <dbReference type="ARBA" id="ARBA00010617"/>
    </source>
</evidence>
<dbReference type="Gene3D" id="1.10.630.10">
    <property type="entry name" value="Cytochrome P450"/>
    <property type="match status" value="1"/>
</dbReference>
<evidence type="ECO:0000313" key="5">
    <source>
        <dbReference type="EMBL" id="AKU99430.1"/>
    </source>
</evidence>
<dbReference type="GO" id="GO:0004497">
    <property type="term" value="F:monooxygenase activity"/>
    <property type="evidence" value="ECO:0007669"/>
    <property type="project" value="UniProtKB-KW"/>
</dbReference>
<dbReference type="SUPFAM" id="SSF48264">
    <property type="entry name" value="Cytochrome P450"/>
    <property type="match status" value="1"/>
</dbReference>
<dbReference type="Pfam" id="PF00067">
    <property type="entry name" value="p450"/>
    <property type="match status" value="1"/>
</dbReference>
<proteinExistence type="inferred from homology"/>
<accession>A0A0K1Q0X0</accession>
<dbReference type="GO" id="GO:0005506">
    <property type="term" value="F:iron ion binding"/>
    <property type="evidence" value="ECO:0007669"/>
    <property type="project" value="InterPro"/>
</dbReference>
<dbReference type="GO" id="GO:0020037">
    <property type="term" value="F:heme binding"/>
    <property type="evidence" value="ECO:0007669"/>
    <property type="project" value="InterPro"/>
</dbReference>
<dbReference type="PROSITE" id="PS00086">
    <property type="entry name" value="CYTOCHROME_P450"/>
    <property type="match status" value="1"/>
</dbReference>
<keyword evidence="3 4" id="KW-0479">Metal-binding</keyword>
<keyword evidence="3 4" id="KW-0349">Heme</keyword>
<dbReference type="InterPro" id="IPR002401">
    <property type="entry name" value="Cyt_P450_E_grp-I"/>
</dbReference>
<evidence type="ECO:0000256" key="4">
    <source>
        <dbReference type="RuleBase" id="RU000461"/>
    </source>
</evidence>
<evidence type="ECO:0000256" key="3">
    <source>
        <dbReference type="PIRSR" id="PIRSR602401-1"/>
    </source>
</evidence>
<dbReference type="Proteomes" id="UP000064967">
    <property type="component" value="Chromosome"/>
</dbReference>
<sequence length="485" mass="54578">MGTVFHLIRYGRDPIGVTDRLFREYGPIVSLVRGPVRIFSPAGCAMVFATGAGVNRQILTEHDRYHMCALPGALYPSDEVLAEAAAADKRWRATPERLQPIRRTLTGLFHVNGAEHRRHRRLLMPAFHKTRIDAYRDEMVALTTKVLDEWRDDQVRDVLEDMTELTLRIATKTLFGEDAGEQGVRLARMFQEWLVTKFSPAMLLRFDAGPTVFRRWLDLTRDIDQCTLDIVRAKVARSKSQRDVAPDMLSSLIAARDEDGSALDEDELVGHAGVIFAAGHETSTNALAWTLLLLSQHPDIATDLVDELRGVLRGEAPTVEQLGSLPLLDAVVKESLRILPPVPIHPRLVAKDSELEGHSLPAGTELFLSIYHMHHDPDVFPRPQRFDPSRWSKIKPTVYEYNPFSAGPRMCIGASFATMEIKIVLAMLLQRFRIELLPGARVDRRVTITMAPKNGLPMRIRRADDAWGGGPRDLRGNLRELVDFS</sequence>
<dbReference type="InterPro" id="IPR050121">
    <property type="entry name" value="Cytochrome_P450_monoxygenase"/>
</dbReference>
<dbReference type="PATRIC" id="fig|1391654.3.peg.6181"/>